<dbReference type="GeneID" id="112283524"/>
<gene>
    <name evidence="5" type="primary">LOC112283524</name>
</gene>
<feature type="compositionally biased region" description="Low complexity" evidence="2">
    <location>
        <begin position="1294"/>
        <end position="1305"/>
    </location>
</feature>
<dbReference type="GO" id="GO:0004386">
    <property type="term" value="F:helicase activity"/>
    <property type="evidence" value="ECO:0007669"/>
    <property type="project" value="InterPro"/>
</dbReference>
<feature type="compositionally biased region" description="Acidic residues" evidence="2">
    <location>
        <begin position="198"/>
        <end position="229"/>
    </location>
</feature>
<feature type="compositionally biased region" description="Polar residues" evidence="2">
    <location>
        <begin position="257"/>
        <end position="268"/>
    </location>
</feature>
<dbReference type="Gramene" id="Pp3c6_7590V3.21">
    <property type="protein sequence ID" value="Pp3c6_7590V3.21"/>
    <property type="gene ID" value="Pp3c6_7590"/>
</dbReference>
<keyword evidence="1" id="KW-0175">Coiled coil</keyword>
<dbReference type="InterPro" id="IPR027417">
    <property type="entry name" value="P-loop_NTPase"/>
</dbReference>
<dbReference type="RefSeq" id="XP_024378071.1">
    <property type="nucleotide sequence ID" value="XM_024522303.2"/>
</dbReference>
<sequence>MRDLEIEKALNVEKALLELVKSRQEKVKRLQRELEVLRAHKKFLSESLSVPTFPRGYDPVTGCIEGAAVVPECLIGDDATEAGHVNDMSSARVSKHRKLPASTGRNEVESADEAEKSEEVLEIQTRNSIPTETLSSSTSDSSLNTSRNAVDWSRDDGVDLLKDKVRRERPGVKSFMAAPAKPNGISAWIPEKSHETDNSSDGDSESSDEESSGEEDSASGSEESGDSDDDSKPGSKNNIRKTKPADSNREEVGTGEIFSSSVLEGSTKQKPRPLRKDKNCVEDKSVGIAKTTWKPKIKSSSSSSENSEESSSSSDDDTGKNNRHAQTRRVSLGQAKESKASKDVFITSLPPHASSEDRFDWMVLGLQGPWLPLSSHEKASGGSELIDQSSLPLNFPSTAVYVAMYQKLIVEEAKATLLSDWEQYQAEKGSKTQAMIESATQDPRGQSSVWQLRSMVETMGDPFHYFEAECVEGPRVKFETGEFLCMIEPISKKVKAVAIVNHQDRNQAPLLRSRIPRDCSISKCVLLRLCSMVTVRRMFLAVSTVSEVFSPLQQQIMDPLSNLKFLKSSAALESSLGNDPKGKLSSESLRNFRDRKVLNTLQLLTISSLLHMSQGFQLVQGPPGTGKTSTIVGMVSTLLIEQPGVRILVCAPSNAALDEVAVRLTHCMVDKFGNTYSPMDGTVVRFGSKKVMHSLAQVISLDNLALRLSSSSRCSRSWVDILDGASVVCATLSGCGNCTFDELEKMFDIVIIDEAAQAVEAEVLIALKRVRGRCVLVGDPKQLPATVFQRPSTAYGRSLFERFQGAGVPVHMLTTQYRMHPSICCYPSQQFYGGALRDSTRTSSMQSIFRQEVCREGINIRGCKFRLGHYYFMDVGWGIEREEIVGHSRANFEEALVVCNVVEGVVKGLLSGLKPNLGVITPYIAQRSEIEGQLERRGIDGTACEVNTVDGFQGREKDVIVLSCVRAMADRGLGFVSDERRMNVALTRAKFSLIIVGHAETLQKWSATWGLLIDDARKRGCYQVLSNCSIQAKSARSWKQRPHPGTDVHGMVEEDTQKPSSSSRNSKREVENNAGAKPSGGDLEATNKTVEKSFTVKREVNLTEDNPGVAVHSKKKSKKRNVNESSSILKKQKVVSDVAEPSVMKRPHKLEELEQESPAIQKKKKTKPVVFCLPSLYSVSQSDLTPSARSLEVPIRKIKEEIIDSLPKFSSERKVGAVSASEVPGLISVKKEEEVENEAIFSAPNAFECRNPLMCDETPANPIPRGIGNRSDNGTQRRTSGCLPSLSEQHLPHSRQPSSRSVCSSYPASSTQGFATFDEYDMAGRKPHWGNSYEETQSPCKRFRAHELNMGTHDSTSVLTRANNSLGVQCSNRDTFQLESRILSQHPNSAHTPLHGNQPLDHLHNQPLWTPRQMLPTPPRNKRRGKSSQSAANASRRSSHKGHRKFNGRRSHPDR</sequence>
<dbReference type="Proteomes" id="UP000006727">
    <property type="component" value="Chromosome 6"/>
</dbReference>
<feature type="compositionally biased region" description="Low complexity" evidence="2">
    <location>
        <begin position="131"/>
        <end position="146"/>
    </location>
</feature>
<dbReference type="Gene3D" id="3.40.50.300">
    <property type="entry name" value="P-loop containing nucleotide triphosphate hydrolases"/>
    <property type="match status" value="3"/>
</dbReference>
<dbReference type="RefSeq" id="XP_024378066.1">
    <property type="nucleotide sequence ID" value="XM_024522298.2"/>
</dbReference>
<evidence type="ECO:0000259" key="3">
    <source>
        <dbReference type="Pfam" id="PF13086"/>
    </source>
</evidence>
<feature type="region of interest" description="Disordered" evidence="2">
    <location>
        <begin position="88"/>
        <end position="150"/>
    </location>
</feature>
<feature type="compositionally biased region" description="Basic and acidic residues" evidence="2">
    <location>
        <begin position="243"/>
        <end position="252"/>
    </location>
</feature>
<dbReference type="EMBL" id="ABEU02000006">
    <property type="status" value="NOT_ANNOTATED_CDS"/>
    <property type="molecule type" value="Genomic_DNA"/>
</dbReference>
<feature type="region of interest" description="Disordered" evidence="2">
    <location>
        <begin position="1260"/>
        <end position="1305"/>
    </location>
</feature>
<name>A0A7I4E301_PHYPA</name>
<dbReference type="FunFam" id="3.40.50.300:FF:001576">
    <property type="entry name" value="tRNA-splicing endonuclease, putative"/>
    <property type="match status" value="1"/>
</dbReference>
<evidence type="ECO:0000256" key="1">
    <source>
        <dbReference type="SAM" id="Coils"/>
    </source>
</evidence>
<dbReference type="CDD" id="cd18042">
    <property type="entry name" value="DEXXQc_SETX"/>
    <property type="match status" value="1"/>
</dbReference>
<accession>A0A7I4E301</accession>
<feature type="domain" description="DNA2/NAM7 helicase helicase" evidence="3">
    <location>
        <begin position="719"/>
        <end position="789"/>
    </location>
</feature>
<dbReference type="Gramene" id="Pp3c6_7590V3.15">
    <property type="protein sequence ID" value="Pp3c6_7590V3.15"/>
    <property type="gene ID" value="Pp3c6_7590"/>
</dbReference>
<feature type="region of interest" description="Disordered" evidence="2">
    <location>
        <begin position="171"/>
        <end position="336"/>
    </location>
</feature>
<feature type="compositionally biased region" description="Basic and acidic residues" evidence="2">
    <location>
        <begin position="1089"/>
        <end position="1101"/>
    </location>
</feature>
<dbReference type="OrthoDB" id="6513042at2759"/>
<dbReference type="GO" id="GO:0003723">
    <property type="term" value="F:RNA binding"/>
    <property type="evidence" value="ECO:0000318"/>
    <property type="project" value="GO_Central"/>
</dbReference>
<reference evidence="5 6" key="1">
    <citation type="journal article" date="2008" name="Science">
        <title>The Physcomitrella genome reveals evolutionary insights into the conquest of land by plants.</title>
        <authorList>
            <person name="Rensing S."/>
            <person name="Lang D."/>
            <person name="Zimmer A."/>
            <person name="Terry A."/>
            <person name="Salamov A."/>
            <person name="Shapiro H."/>
            <person name="Nishiyama T."/>
            <person name="Perroud P.-F."/>
            <person name="Lindquist E."/>
            <person name="Kamisugi Y."/>
            <person name="Tanahashi T."/>
            <person name="Sakakibara K."/>
            <person name="Fujita T."/>
            <person name="Oishi K."/>
            <person name="Shin-I T."/>
            <person name="Kuroki Y."/>
            <person name="Toyoda A."/>
            <person name="Suzuki Y."/>
            <person name="Hashimoto A."/>
            <person name="Yamaguchi K."/>
            <person name="Sugano A."/>
            <person name="Kohara Y."/>
            <person name="Fujiyama A."/>
            <person name="Anterola A."/>
            <person name="Aoki S."/>
            <person name="Ashton N."/>
            <person name="Barbazuk W.B."/>
            <person name="Barker E."/>
            <person name="Bennetzen J."/>
            <person name="Bezanilla M."/>
            <person name="Blankenship R."/>
            <person name="Cho S.H."/>
            <person name="Dutcher S."/>
            <person name="Estelle M."/>
            <person name="Fawcett J.A."/>
            <person name="Gundlach H."/>
            <person name="Hanada K."/>
            <person name="Heyl A."/>
            <person name="Hicks K.A."/>
            <person name="Hugh J."/>
            <person name="Lohr M."/>
            <person name="Mayer K."/>
            <person name="Melkozernov A."/>
            <person name="Murata T."/>
            <person name="Nelson D."/>
            <person name="Pils B."/>
            <person name="Prigge M."/>
            <person name="Reiss B."/>
            <person name="Renner T."/>
            <person name="Rombauts S."/>
            <person name="Rushton P."/>
            <person name="Sanderfoot A."/>
            <person name="Schween G."/>
            <person name="Shiu S.-H."/>
            <person name="Stueber K."/>
            <person name="Theodoulou F.L."/>
            <person name="Tu H."/>
            <person name="Van de Peer Y."/>
            <person name="Verrier P.J."/>
            <person name="Waters E."/>
            <person name="Wood A."/>
            <person name="Yang L."/>
            <person name="Cove D."/>
            <person name="Cuming A."/>
            <person name="Hasebe M."/>
            <person name="Lucas S."/>
            <person name="Mishler D.B."/>
            <person name="Reski R."/>
            <person name="Grigoriev I."/>
            <person name="Quatrano R.S."/>
            <person name="Boore J.L."/>
        </authorList>
    </citation>
    <scope>NUCLEOTIDE SEQUENCE [LARGE SCALE GENOMIC DNA]</scope>
    <source>
        <strain evidence="5 6">cv. Gransden 2004</strain>
    </source>
</reference>
<dbReference type="RefSeq" id="XP_024378068.1">
    <property type="nucleotide sequence ID" value="XM_024522300.2"/>
</dbReference>
<dbReference type="EnsemblPlants" id="Pp3c6_7590V3.13">
    <property type="protein sequence ID" value="Pp3c6_7590V3.13"/>
    <property type="gene ID" value="Pp3c6_7590"/>
</dbReference>
<dbReference type="Gramene" id="Pp3c6_7590V3.13">
    <property type="protein sequence ID" value="Pp3c6_7590V3.13"/>
    <property type="gene ID" value="Pp3c6_7590"/>
</dbReference>
<dbReference type="InterPro" id="IPR045055">
    <property type="entry name" value="DNA2/NAM7-like"/>
</dbReference>
<dbReference type="KEGG" id="ppp:112283524"/>
<proteinExistence type="predicted"/>
<dbReference type="SUPFAM" id="SSF52540">
    <property type="entry name" value="P-loop containing nucleoside triphosphate hydrolases"/>
    <property type="match status" value="1"/>
</dbReference>
<feature type="coiled-coil region" evidence="1">
    <location>
        <begin position="13"/>
        <end position="47"/>
    </location>
</feature>
<dbReference type="InterPro" id="IPR047187">
    <property type="entry name" value="SF1_C_Upf1"/>
</dbReference>
<organism evidence="5 6">
    <name type="scientific">Physcomitrium patens</name>
    <name type="common">Spreading-leaved earth moss</name>
    <name type="synonym">Physcomitrella patens</name>
    <dbReference type="NCBI Taxonomy" id="3218"/>
    <lineage>
        <taxon>Eukaryota</taxon>
        <taxon>Viridiplantae</taxon>
        <taxon>Streptophyta</taxon>
        <taxon>Embryophyta</taxon>
        <taxon>Bryophyta</taxon>
        <taxon>Bryophytina</taxon>
        <taxon>Bryopsida</taxon>
        <taxon>Funariidae</taxon>
        <taxon>Funariales</taxon>
        <taxon>Funariaceae</taxon>
        <taxon>Physcomitrium</taxon>
    </lineage>
</organism>
<feature type="compositionally biased region" description="Low complexity" evidence="2">
    <location>
        <begin position="299"/>
        <end position="313"/>
    </location>
</feature>
<dbReference type="RefSeq" id="XP_024378070.1">
    <property type="nucleotide sequence ID" value="XM_024522302.2"/>
</dbReference>
<feature type="domain" description="DNA2/NAM7 helicase helicase" evidence="3">
    <location>
        <begin position="598"/>
        <end position="705"/>
    </location>
</feature>
<feature type="compositionally biased region" description="Basic residues" evidence="2">
    <location>
        <begin position="1437"/>
        <end position="1455"/>
    </location>
</feature>
<feature type="compositionally biased region" description="Basic and acidic residues" evidence="2">
    <location>
        <begin position="274"/>
        <end position="285"/>
    </location>
</feature>
<evidence type="ECO:0008006" key="7">
    <source>
        <dbReference type="Google" id="ProtNLM"/>
    </source>
</evidence>
<dbReference type="Gramene" id="Pp3c6_7590V3.14">
    <property type="protein sequence ID" value="Pp3c6_7590V3.14"/>
    <property type="gene ID" value="Pp3c6_7590"/>
</dbReference>
<dbReference type="EnsemblPlants" id="Pp3c6_7590V3.14">
    <property type="protein sequence ID" value="Pp3c6_7590V3.14"/>
    <property type="gene ID" value="Pp3c6_7590"/>
</dbReference>
<reference evidence="5 6" key="2">
    <citation type="journal article" date="2018" name="Plant J.">
        <title>The Physcomitrella patens chromosome-scale assembly reveals moss genome structure and evolution.</title>
        <authorList>
            <person name="Lang D."/>
            <person name="Ullrich K.K."/>
            <person name="Murat F."/>
            <person name="Fuchs J."/>
            <person name="Jenkins J."/>
            <person name="Haas F.B."/>
            <person name="Piednoel M."/>
            <person name="Gundlach H."/>
            <person name="Van Bel M."/>
            <person name="Meyberg R."/>
            <person name="Vives C."/>
            <person name="Morata J."/>
            <person name="Symeonidi A."/>
            <person name="Hiss M."/>
            <person name="Muchero W."/>
            <person name="Kamisugi Y."/>
            <person name="Saleh O."/>
            <person name="Blanc G."/>
            <person name="Decker E.L."/>
            <person name="van Gessel N."/>
            <person name="Grimwood J."/>
            <person name="Hayes R.D."/>
            <person name="Graham S.W."/>
            <person name="Gunter L.E."/>
            <person name="McDaniel S.F."/>
            <person name="Hoernstein S.N.W."/>
            <person name="Larsson A."/>
            <person name="Li F.W."/>
            <person name="Perroud P.F."/>
            <person name="Phillips J."/>
            <person name="Ranjan P."/>
            <person name="Rokshar D.S."/>
            <person name="Rothfels C.J."/>
            <person name="Schneider L."/>
            <person name="Shu S."/>
            <person name="Stevenson D.W."/>
            <person name="Thummler F."/>
            <person name="Tillich M."/>
            <person name="Villarreal Aguilar J.C."/>
            <person name="Widiez T."/>
            <person name="Wong G.K."/>
            <person name="Wymore A."/>
            <person name="Zhang Y."/>
            <person name="Zimmer A.D."/>
            <person name="Quatrano R.S."/>
            <person name="Mayer K.F.X."/>
            <person name="Goodstein D."/>
            <person name="Casacuberta J.M."/>
            <person name="Vandepoele K."/>
            <person name="Reski R."/>
            <person name="Cuming A.C."/>
            <person name="Tuskan G.A."/>
            <person name="Maumus F."/>
            <person name="Salse J."/>
            <person name="Schmutz J."/>
            <person name="Rensing S.A."/>
        </authorList>
    </citation>
    <scope>NUCLEOTIDE SEQUENCE [LARGE SCALE GENOMIC DNA]</scope>
    <source>
        <strain evidence="5 6">cv. Gransden 2004</strain>
    </source>
</reference>
<dbReference type="InterPro" id="IPR041677">
    <property type="entry name" value="DNA2/NAM7_AAA_11"/>
</dbReference>
<dbReference type="EnsemblPlants" id="Pp3c6_7590V3.15">
    <property type="protein sequence ID" value="Pp3c6_7590V3.15"/>
    <property type="gene ID" value="Pp3c6_7590"/>
</dbReference>
<dbReference type="RefSeq" id="XP_024378065.1">
    <property type="nucleotide sequence ID" value="XM_024522297.2"/>
</dbReference>
<keyword evidence="6" id="KW-1185">Reference proteome</keyword>
<feature type="compositionally biased region" description="Low complexity" evidence="2">
    <location>
        <begin position="1427"/>
        <end position="1436"/>
    </location>
</feature>
<dbReference type="Pfam" id="PF13086">
    <property type="entry name" value="AAA_11"/>
    <property type="match status" value="2"/>
</dbReference>
<dbReference type="InterPro" id="IPR041679">
    <property type="entry name" value="DNA2/NAM7-like_C"/>
</dbReference>
<feature type="region of interest" description="Disordered" evidence="2">
    <location>
        <begin position="1387"/>
        <end position="1455"/>
    </location>
</feature>
<dbReference type="EnsemblPlants" id="Pp3c6_7590V3.21">
    <property type="protein sequence ID" value="Pp3c6_7590V3.21"/>
    <property type="gene ID" value="Pp3c6_7590"/>
</dbReference>
<reference evidence="5" key="3">
    <citation type="submission" date="2020-12" db="UniProtKB">
        <authorList>
            <consortium name="EnsemblPlants"/>
        </authorList>
    </citation>
    <scope>IDENTIFICATION</scope>
</reference>
<dbReference type="EnsemblPlants" id="Pp3c6_7590V3.16">
    <property type="protein sequence ID" value="Pp3c6_7590V3.16"/>
    <property type="gene ID" value="Pp3c6_7590"/>
</dbReference>
<dbReference type="PANTHER" id="PTHR10887">
    <property type="entry name" value="DNA2/NAM7 HELICASE FAMILY"/>
    <property type="match status" value="1"/>
</dbReference>
<evidence type="ECO:0000313" key="5">
    <source>
        <dbReference type="EnsemblPlants" id="Pp3c6_7590V3.15"/>
    </source>
</evidence>
<dbReference type="PANTHER" id="PTHR10887:SF510">
    <property type="entry name" value="HELICASE ATP-BINDING DOMAIN-CONTAINING PROTEIN"/>
    <property type="match status" value="1"/>
</dbReference>
<protein>
    <recommendedName>
        <fullName evidence="7">Helicase ATP-binding domain-containing protein</fullName>
    </recommendedName>
</protein>
<dbReference type="RefSeq" id="XP_024378067.1">
    <property type="nucleotide sequence ID" value="XM_024522299.2"/>
</dbReference>
<dbReference type="RefSeq" id="XP_024378060.1">
    <property type="nucleotide sequence ID" value="XM_024522292.2"/>
</dbReference>
<feature type="compositionally biased region" description="Polar residues" evidence="2">
    <location>
        <begin position="1270"/>
        <end position="1279"/>
    </location>
</feature>
<dbReference type="Pfam" id="PF13087">
    <property type="entry name" value="AAA_12"/>
    <property type="match status" value="1"/>
</dbReference>
<feature type="compositionally biased region" description="Basic and acidic residues" evidence="2">
    <location>
        <begin position="1044"/>
        <end position="1057"/>
    </location>
</feature>
<dbReference type="Gramene" id="Pp3c6_7590V3.16">
    <property type="protein sequence ID" value="Pp3c6_7590V3.16"/>
    <property type="gene ID" value="Pp3c6_7590"/>
</dbReference>
<dbReference type="CDD" id="cd18808">
    <property type="entry name" value="SF1_C_Upf1"/>
    <property type="match status" value="1"/>
</dbReference>
<feature type="domain" description="DNA2/NAM7 helicase-like C-terminal" evidence="4">
    <location>
        <begin position="795"/>
        <end position="999"/>
    </location>
</feature>
<feature type="region of interest" description="Disordered" evidence="2">
    <location>
        <begin position="1033"/>
        <end position="1129"/>
    </location>
</feature>
<evidence type="ECO:0000256" key="2">
    <source>
        <dbReference type="SAM" id="MobiDB-lite"/>
    </source>
</evidence>
<evidence type="ECO:0000259" key="4">
    <source>
        <dbReference type="Pfam" id="PF13087"/>
    </source>
</evidence>
<dbReference type="RefSeq" id="XP_024378064.1">
    <property type="nucleotide sequence ID" value="XM_024522296.2"/>
</dbReference>
<evidence type="ECO:0000313" key="6">
    <source>
        <dbReference type="Proteomes" id="UP000006727"/>
    </source>
</evidence>